<comment type="caution">
    <text evidence="1">The sequence shown here is derived from an EMBL/GenBank/DDBJ whole genome shotgun (WGS) entry which is preliminary data.</text>
</comment>
<proteinExistence type="predicted"/>
<evidence type="ECO:0000313" key="1">
    <source>
        <dbReference type="EMBL" id="KAG7382600.1"/>
    </source>
</evidence>
<evidence type="ECO:0000313" key="2">
    <source>
        <dbReference type="Proteomes" id="UP000693981"/>
    </source>
</evidence>
<evidence type="ECO:0008006" key="3">
    <source>
        <dbReference type="Google" id="ProtNLM"/>
    </source>
</evidence>
<dbReference type="OrthoDB" id="109540at2759"/>
<dbReference type="EMBL" id="JAGDFL010000708">
    <property type="protein sequence ID" value="KAG7382600.1"/>
    <property type="molecule type" value="Genomic_DNA"/>
</dbReference>
<reference evidence="1" key="1">
    <citation type="submission" date="2021-02" db="EMBL/GenBank/DDBJ databases">
        <authorList>
            <person name="Palmer J.M."/>
        </authorList>
    </citation>
    <scope>NUCLEOTIDE SEQUENCE</scope>
    <source>
        <strain evidence="1">SCRP23</strain>
    </source>
</reference>
<name>A0A8T1VRK2_9STRA</name>
<dbReference type="AlphaFoldDB" id="A0A8T1VRK2"/>
<accession>A0A8T1VRK2</accession>
<organism evidence="1 2">
    <name type="scientific">Phytophthora boehmeriae</name>
    <dbReference type="NCBI Taxonomy" id="109152"/>
    <lineage>
        <taxon>Eukaryota</taxon>
        <taxon>Sar</taxon>
        <taxon>Stramenopiles</taxon>
        <taxon>Oomycota</taxon>
        <taxon>Peronosporomycetes</taxon>
        <taxon>Peronosporales</taxon>
        <taxon>Peronosporaceae</taxon>
        <taxon>Phytophthora</taxon>
    </lineage>
</organism>
<gene>
    <name evidence="1" type="ORF">PHYBOEH_010406</name>
</gene>
<dbReference type="PANTHER" id="PTHR43102">
    <property type="entry name" value="SLR1143 PROTEIN"/>
    <property type="match status" value="1"/>
</dbReference>
<keyword evidence="2" id="KW-1185">Reference proteome</keyword>
<sequence length="344" mass="38114">MWDCKDISGFALLSRRSGTSGENFEVLTTGEVACRPCDIEPLLHPQTESDYNAVAQGFLGDQFIYGSVVHDVHPRGFGVDSALNTYCDDDSVDLDDDDFIAVKTASFARSRRFTRNEEWCFIEHFQSNPATPSSPFGSNASSTPSSVSLDDSPGFTIVMSSIPDGELSAGKMADGQVVQLHGILAAYLVEPLPQTVGCQGPRVRVSFHATFNAAEPNRERYADSQTVRERLLSIARSLHRLPELVQKRQCQRSQMSLGGGEVGQERETPNSRCIACTKRLRMRLLSAPTRRSKRCQMCLYRACASCWSKEKVSTFNGHSTTMAVCRRCHENIGSRDFSHIHLTC</sequence>
<dbReference type="Proteomes" id="UP000693981">
    <property type="component" value="Unassembled WGS sequence"/>
</dbReference>
<dbReference type="PANTHER" id="PTHR43102:SF2">
    <property type="entry name" value="GAF DOMAIN-CONTAINING PROTEIN"/>
    <property type="match status" value="1"/>
</dbReference>
<protein>
    <recommendedName>
        <fullName evidence="3">FYVE-type domain-containing protein</fullName>
    </recommendedName>
</protein>